<keyword evidence="1" id="KW-0472">Membrane</keyword>
<dbReference type="PANTHER" id="PTHR31973">
    <property type="entry name" value="POLYPROTEIN, PUTATIVE-RELATED"/>
    <property type="match status" value="1"/>
</dbReference>
<comment type="caution">
    <text evidence="4">The sequence shown here is derived from an EMBL/GenBank/DDBJ whole genome shotgun (WGS) entry which is preliminary data.</text>
</comment>
<dbReference type="AlphaFoldDB" id="A0A498KYV4"/>
<proteinExistence type="predicted"/>
<dbReference type="EMBL" id="RDQH01000033">
    <property type="protein sequence ID" value="RXI10043.1"/>
    <property type="molecule type" value="Genomic_DNA"/>
</dbReference>
<dbReference type="PANTHER" id="PTHR31973:SF166">
    <property type="entry name" value="OS10G0104700 PROTEIN"/>
    <property type="match status" value="1"/>
</dbReference>
<evidence type="ECO:0000259" key="2">
    <source>
        <dbReference type="Pfam" id="PF10551"/>
    </source>
</evidence>
<dbReference type="STRING" id="3750.A0A498KYV4"/>
<evidence type="ECO:0000256" key="1">
    <source>
        <dbReference type="SAM" id="Phobius"/>
    </source>
</evidence>
<dbReference type="Proteomes" id="UP000290289">
    <property type="component" value="Chromosome 16"/>
</dbReference>
<accession>A0A498KYV4</accession>
<name>A0A498KYV4_MALDO</name>
<keyword evidence="1" id="KW-0812">Transmembrane</keyword>
<feature type="transmembrane region" description="Helical" evidence="1">
    <location>
        <begin position="53"/>
        <end position="76"/>
    </location>
</feature>
<sequence length="190" mass="22208">MEEEHPNPFSTENGWNYNRIEACTFRRFIEILYNVYLVICDNYSDARTSWKELLLGDVSIMMLLLLFPFFSTLHFLNCATRLAQGFFPLAFALVDVEDEANWTWFLMNLSTVLFEDDRTITFILDRHKGLLQSVANVFPTSPHGFCIYHIEKNIKTTHILLALGKIFVRKWSNYSRIVLIHPLQKCSTST</sequence>
<keyword evidence="5" id="KW-1185">Reference proteome</keyword>
<evidence type="ECO:0000313" key="3">
    <source>
        <dbReference type="EMBL" id="RXH70668.1"/>
    </source>
</evidence>
<dbReference type="Pfam" id="PF10551">
    <property type="entry name" value="MULE"/>
    <property type="match status" value="1"/>
</dbReference>
<reference evidence="4 5" key="1">
    <citation type="submission" date="2018-10" db="EMBL/GenBank/DDBJ databases">
        <title>A high-quality apple genome assembly.</title>
        <authorList>
            <person name="Hu J."/>
        </authorList>
    </citation>
    <scope>NUCLEOTIDE SEQUENCE [LARGE SCALE GENOMIC DNA]</scope>
    <source>
        <strain evidence="5">cv. HFTH1</strain>
        <tissue evidence="4">Young leaf</tissue>
    </source>
</reference>
<protein>
    <recommendedName>
        <fullName evidence="2">MULE transposase domain-containing protein</fullName>
    </recommendedName>
</protein>
<organism evidence="4 5">
    <name type="scientific">Malus domestica</name>
    <name type="common">Apple</name>
    <name type="synonym">Pyrus malus</name>
    <dbReference type="NCBI Taxonomy" id="3750"/>
    <lineage>
        <taxon>Eukaryota</taxon>
        <taxon>Viridiplantae</taxon>
        <taxon>Streptophyta</taxon>
        <taxon>Embryophyta</taxon>
        <taxon>Tracheophyta</taxon>
        <taxon>Spermatophyta</taxon>
        <taxon>Magnoliopsida</taxon>
        <taxon>eudicotyledons</taxon>
        <taxon>Gunneridae</taxon>
        <taxon>Pentapetalae</taxon>
        <taxon>rosids</taxon>
        <taxon>fabids</taxon>
        <taxon>Rosales</taxon>
        <taxon>Rosaceae</taxon>
        <taxon>Amygdaloideae</taxon>
        <taxon>Maleae</taxon>
        <taxon>Malus</taxon>
    </lineage>
</organism>
<feature type="domain" description="MULE transposase" evidence="2">
    <location>
        <begin position="78"/>
        <end position="153"/>
    </location>
</feature>
<dbReference type="EMBL" id="RDQH01000342">
    <property type="protein sequence ID" value="RXH70668.1"/>
    <property type="molecule type" value="Genomic_DNA"/>
</dbReference>
<evidence type="ECO:0000313" key="4">
    <source>
        <dbReference type="EMBL" id="RXI10043.1"/>
    </source>
</evidence>
<evidence type="ECO:0000313" key="5">
    <source>
        <dbReference type="Proteomes" id="UP000290289"/>
    </source>
</evidence>
<keyword evidence="1" id="KW-1133">Transmembrane helix</keyword>
<gene>
    <name evidence="3" type="ORF">DVH24_013414</name>
    <name evidence="4" type="ORF">DVH24_014714</name>
</gene>
<dbReference type="InterPro" id="IPR018289">
    <property type="entry name" value="MULE_transposase_dom"/>
</dbReference>